<evidence type="ECO:0000259" key="1">
    <source>
        <dbReference type="PROSITE" id="PS51819"/>
    </source>
</evidence>
<name>A0A5D0N714_9ACTN</name>
<dbReference type="AlphaFoldDB" id="A0A5D0N714"/>
<dbReference type="SUPFAM" id="SSF54593">
    <property type="entry name" value="Glyoxalase/Bleomycin resistance protein/Dihydroxybiphenyl dioxygenase"/>
    <property type="match status" value="1"/>
</dbReference>
<reference evidence="2 3" key="1">
    <citation type="submission" date="2019-08" db="EMBL/GenBank/DDBJ databases">
        <title>Actinomadura sp. nov. CYP1-5 isolated from mountain soil.</title>
        <authorList>
            <person name="Songsumanus A."/>
            <person name="Kuncharoen N."/>
            <person name="Kudo T."/>
            <person name="Yuki M."/>
            <person name="Igarashi Y."/>
            <person name="Tanasupawat S."/>
        </authorList>
    </citation>
    <scope>NUCLEOTIDE SEQUENCE [LARGE SCALE GENOMIC DNA]</scope>
    <source>
        <strain evidence="2 3">JCM 14158</strain>
    </source>
</reference>
<dbReference type="Gene3D" id="3.10.180.10">
    <property type="entry name" value="2,3-Dihydroxybiphenyl 1,2-Dioxygenase, domain 1"/>
    <property type="match status" value="1"/>
</dbReference>
<sequence length="191" mass="20490">MTTSFTGSPPEDPPLGPVGQIGLVVTDIVTASRRYGRIFGIGSWLRYTYGPRTVPVLEYRHGPGEFTAHIALGGADPQIELIEPVDGPSVYDEHLRTAGEGLHHVGVFVDSVERAAAAMAERGHEVIQAGRGYGLDGDGAFAYFDTLDDYQVIIEAIERPARRRPSLDAWDLSHRAGAAPATSIPRSEGPA</sequence>
<dbReference type="InterPro" id="IPR037523">
    <property type="entry name" value="VOC_core"/>
</dbReference>
<keyword evidence="3" id="KW-1185">Reference proteome</keyword>
<dbReference type="STRING" id="1220554.GCA_001552135_03182"/>
<dbReference type="Pfam" id="PF13669">
    <property type="entry name" value="Glyoxalase_4"/>
    <property type="match status" value="1"/>
</dbReference>
<evidence type="ECO:0000313" key="2">
    <source>
        <dbReference type="EMBL" id="TYB40121.1"/>
    </source>
</evidence>
<organism evidence="2 3">
    <name type="scientific">Actinomadura chibensis</name>
    <dbReference type="NCBI Taxonomy" id="392828"/>
    <lineage>
        <taxon>Bacteria</taxon>
        <taxon>Bacillati</taxon>
        <taxon>Actinomycetota</taxon>
        <taxon>Actinomycetes</taxon>
        <taxon>Streptosporangiales</taxon>
        <taxon>Thermomonosporaceae</taxon>
        <taxon>Actinomadura</taxon>
    </lineage>
</organism>
<dbReference type="Proteomes" id="UP000323380">
    <property type="component" value="Unassembled WGS sequence"/>
</dbReference>
<accession>A0A5D0N714</accession>
<dbReference type="PROSITE" id="PS51819">
    <property type="entry name" value="VOC"/>
    <property type="match status" value="1"/>
</dbReference>
<protein>
    <submittedName>
        <fullName evidence="2">VOC family protein</fullName>
    </submittedName>
</protein>
<evidence type="ECO:0000313" key="3">
    <source>
        <dbReference type="Proteomes" id="UP000323380"/>
    </source>
</evidence>
<feature type="domain" description="VOC" evidence="1">
    <location>
        <begin position="17"/>
        <end position="159"/>
    </location>
</feature>
<gene>
    <name evidence="2" type="ORF">FXF69_39725</name>
</gene>
<proteinExistence type="predicted"/>
<dbReference type="RefSeq" id="WP_067891604.1">
    <property type="nucleotide sequence ID" value="NZ_VSFG01000013.1"/>
</dbReference>
<comment type="caution">
    <text evidence="2">The sequence shown here is derived from an EMBL/GenBank/DDBJ whole genome shotgun (WGS) entry which is preliminary data.</text>
</comment>
<dbReference type="InterPro" id="IPR029068">
    <property type="entry name" value="Glyas_Bleomycin-R_OHBP_Dase"/>
</dbReference>
<dbReference type="EMBL" id="VSFG01000013">
    <property type="protein sequence ID" value="TYB40121.1"/>
    <property type="molecule type" value="Genomic_DNA"/>
</dbReference>